<dbReference type="EMBL" id="JBHTOJ010000017">
    <property type="protein sequence ID" value="MFD1420931.1"/>
    <property type="molecule type" value="Genomic_DNA"/>
</dbReference>
<dbReference type="RefSeq" id="WP_137635420.1">
    <property type="nucleotide sequence ID" value="NZ_BJDL01000021.1"/>
</dbReference>
<organism evidence="1 2">
    <name type="scientific">Lactiplantibacillus songbeiensis</name>
    <dbReference type="NCBI Taxonomy" id="2559920"/>
    <lineage>
        <taxon>Bacteria</taxon>
        <taxon>Bacillati</taxon>
        <taxon>Bacillota</taxon>
        <taxon>Bacilli</taxon>
        <taxon>Lactobacillales</taxon>
        <taxon>Lactobacillaceae</taxon>
        <taxon>Lactiplantibacillus</taxon>
    </lineage>
</organism>
<protein>
    <submittedName>
        <fullName evidence="1">Alpha/beta hydrolase</fullName>
    </submittedName>
</protein>
<dbReference type="GO" id="GO:0016787">
    <property type="term" value="F:hydrolase activity"/>
    <property type="evidence" value="ECO:0007669"/>
    <property type="project" value="UniProtKB-KW"/>
</dbReference>
<keyword evidence="1" id="KW-0378">Hydrolase</keyword>
<dbReference type="Proteomes" id="UP001597188">
    <property type="component" value="Unassembled WGS sequence"/>
</dbReference>
<dbReference type="SUPFAM" id="SSF53474">
    <property type="entry name" value="alpha/beta-Hydrolases"/>
    <property type="match status" value="1"/>
</dbReference>
<sequence>MGRKLGFWLGLLVVVLVGGGAYWGIQNHDTKGSRRAVPTFYLHGYGASGRSSQSMIAAAQRQKRATKVYTATVSKTGQVRLQGHWPAKVKRPIVQVIFKENQNSNYQTTSHWFKQVLLAVKQRHTFTRYNAVAHSMGNLTLWTAILRYDGQRGLPKVNRVVDIAGHFDGIIGMDDEPNQIKLAKNGRPKPMNASYRPLLALRQKLAKHQVSILNVYGNLDNGSHSDGRVSNASSRSLRYLVAGRARSYRECEFHGRSAQHSQLHENPKVDRVINRFLWQ</sequence>
<dbReference type="Pfam" id="PF06028">
    <property type="entry name" value="DUF915"/>
    <property type="match status" value="1"/>
</dbReference>
<evidence type="ECO:0000313" key="2">
    <source>
        <dbReference type="Proteomes" id="UP001597188"/>
    </source>
</evidence>
<name>A0ABW4C182_9LACO</name>
<reference evidence="2" key="1">
    <citation type="journal article" date="2019" name="Int. J. Syst. Evol. Microbiol.">
        <title>The Global Catalogue of Microorganisms (GCM) 10K type strain sequencing project: providing services to taxonomists for standard genome sequencing and annotation.</title>
        <authorList>
            <consortium name="The Broad Institute Genomics Platform"/>
            <consortium name="The Broad Institute Genome Sequencing Center for Infectious Disease"/>
            <person name="Wu L."/>
            <person name="Ma J."/>
        </authorList>
    </citation>
    <scope>NUCLEOTIDE SEQUENCE [LARGE SCALE GENOMIC DNA]</scope>
    <source>
        <strain evidence="2">CCM 8931</strain>
    </source>
</reference>
<comment type="caution">
    <text evidence="1">The sequence shown here is derived from an EMBL/GenBank/DDBJ whole genome shotgun (WGS) entry which is preliminary data.</text>
</comment>
<accession>A0ABW4C182</accession>
<keyword evidence="2" id="KW-1185">Reference proteome</keyword>
<dbReference type="InterPro" id="IPR029058">
    <property type="entry name" value="AB_hydrolase_fold"/>
</dbReference>
<proteinExistence type="predicted"/>
<evidence type="ECO:0000313" key="1">
    <source>
        <dbReference type="EMBL" id="MFD1420931.1"/>
    </source>
</evidence>
<dbReference type="Gene3D" id="3.40.50.1820">
    <property type="entry name" value="alpha/beta hydrolase"/>
    <property type="match status" value="1"/>
</dbReference>
<dbReference type="InterPro" id="IPR010315">
    <property type="entry name" value="DUF915_hydro-like"/>
</dbReference>
<gene>
    <name evidence="1" type="ORF">ACFQ5L_08180</name>
</gene>